<evidence type="ECO:0000313" key="1">
    <source>
        <dbReference type="EMBL" id="KAJ8644693.1"/>
    </source>
</evidence>
<proteinExistence type="predicted"/>
<gene>
    <name evidence="1" type="ORF">MRB53_006441</name>
</gene>
<reference evidence="1 2" key="1">
    <citation type="journal article" date="2022" name="Hortic Res">
        <title>A haplotype resolved chromosomal level avocado genome allows analysis of novel avocado genes.</title>
        <authorList>
            <person name="Nath O."/>
            <person name="Fletcher S.J."/>
            <person name="Hayward A."/>
            <person name="Shaw L.M."/>
            <person name="Masouleh A.K."/>
            <person name="Furtado A."/>
            <person name="Henry R.J."/>
            <person name="Mitter N."/>
        </authorList>
    </citation>
    <scope>NUCLEOTIDE SEQUENCE [LARGE SCALE GENOMIC DNA]</scope>
    <source>
        <strain evidence="2">cv. Hass</strain>
    </source>
</reference>
<evidence type="ECO:0000313" key="2">
    <source>
        <dbReference type="Proteomes" id="UP001234297"/>
    </source>
</evidence>
<name>A0ACC2MGF0_PERAE</name>
<protein>
    <submittedName>
        <fullName evidence="1">Uncharacterized protein</fullName>
    </submittedName>
</protein>
<dbReference type="EMBL" id="CM056810">
    <property type="protein sequence ID" value="KAJ8644693.1"/>
    <property type="molecule type" value="Genomic_DNA"/>
</dbReference>
<organism evidence="1 2">
    <name type="scientific">Persea americana</name>
    <name type="common">Avocado</name>
    <dbReference type="NCBI Taxonomy" id="3435"/>
    <lineage>
        <taxon>Eukaryota</taxon>
        <taxon>Viridiplantae</taxon>
        <taxon>Streptophyta</taxon>
        <taxon>Embryophyta</taxon>
        <taxon>Tracheophyta</taxon>
        <taxon>Spermatophyta</taxon>
        <taxon>Magnoliopsida</taxon>
        <taxon>Magnoliidae</taxon>
        <taxon>Laurales</taxon>
        <taxon>Lauraceae</taxon>
        <taxon>Persea</taxon>
    </lineage>
</organism>
<sequence>MPRPGPRPYECVRRAWHSDRHQPMRGSVIQEIFRLVNEIHSPDTRKNKEWQEKLPVVVLKAEEIMYSKANSEAEYSDLKTIWERANDAVNTIIRRDENTESGDFLQPCIEAALNLGCTPRRASRSQRHNPRFYLNSTRQEACETSVAPKISDNPIYRGPSHVLPSPLGSQVPSPNLQNALNYSIQSAPTMLTTCLGSDSVRPALQGKCRPHEQVNLQPISCREFPRYFENFAISCRENPNLQMATYPLPSSGRSYPLYYSSSHNIVEPNYPFQHPQESNCDRLIVCGPPVLPIVEAKTGFLQNVHGCKNTLDASNRTTQGYSNLGGTSETLLDRGYDLSLRLGPPPVPCLNRESSSILADAVSSSSHDGRRFCDLSPHRVIASHFECSSSSHRDEEFCFFPSNDSDNTSETHLRRWSSAGENLNIENPIRKRKAPINSDGSEGMEFCLVVCGRGRDGWDEGKEGLAGSGM</sequence>
<comment type="caution">
    <text evidence="1">The sequence shown here is derived from an EMBL/GenBank/DDBJ whole genome shotgun (WGS) entry which is preliminary data.</text>
</comment>
<keyword evidence="2" id="KW-1185">Reference proteome</keyword>
<accession>A0ACC2MGF0</accession>
<dbReference type="Proteomes" id="UP001234297">
    <property type="component" value="Chromosome 2"/>
</dbReference>